<comment type="caution">
    <text evidence="2">The sequence shown here is derived from an EMBL/GenBank/DDBJ whole genome shotgun (WGS) entry which is preliminary data.</text>
</comment>
<sequence>MFCCNLKERGGKHMNKFQPLFFIMALLATITLIGTGIAIAYRHVPAIIGSLIAFFGVMGLGFSLKKRKSANER</sequence>
<name>R4G6N4_9BACL</name>
<evidence type="ECO:0000313" key="3">
    <source>
        <dbReference type="Proteomes" id="UP000013057"/>
    </source>
</evidence>
<evidence type="ECO:0000256" key="1">
    <source>
        <dbReference type="SAM" id="Phobius"/>
    </source>
</evidence>
<gene>
    <name evidence="2" type="ORF">KN10_1673</name>
</gene>
<keyword evidence="1" id="KW-0812">Transmembrane</keyword>
<reference evidence="3" key="1">
    <citation type="journal article" date="2013" name="Genome">
        <title>Draft Genome Sequence of a Thermophilic Member of the Bacillaceae, Anoxybacillus flavithermus Strain Kn10, Isolated from the Kan-nawa Hot Spring in Japan.</title>
        <authorList>
            <person name="Matsutani M."/>
            <person name="Shirakihara Y."/>
            <person name="Imada K."/>
            <person name="Yakushi T."/>
            <person name="Matsushita K."/>
        </authorList>
    </citation>
    <scope>NUCLEOTIDE SEQUENCE [LARGE SCALE GENOMIC DNA]</scope>
    <source>
        <strain evidence="3">NBRC 109594</strain>
    </source>
</reference>
<dbReference type="AlphaFoldDB" id="R4G6N4"/>
<dbReference type="InterPro" id="IPR035211">
    <property type="entry name" value="DUF5325"/>
</dbReference>
<proteinExistence type="predicted"/>
<accession>R4G6N4</accession>
<evidence type="ECO:0000313" key="2">
    <source>
        <dbReference type="EMBL" id="GAC91237.1"/>
    </source>
</evidence>
<dbReference type="EMBL" id="BARH01000012">
    <property type="protein sequence ID" value="GAC91237.1"/>
    <property type="molecule type" value="Genomic_DNA"/>
</dbReference>
<keyword evidence="1" id="KW-1133">Transmembrane helix</keyword>
<dbReference type="Proteomes" id="UP000013057">
    <property type="component" value="Unassembled WGS sequence"/>
</dbReference>
<keyword evidence="1" id="KW-0472">Membrane</keyword>
<feature type="transmembrane region" description="Helical" evidence="1">
    <location>
        <begin position="47"/>
        <end position="64"/>
    </location>
</feature>
<protein>
    <submittedName>
        <fullName evidence="2">Uncharacterized protein</fullName>
    </submittedName>
</protein>
<feature type="transmembrane region" description="Helical" evidence="1">
    <location>
        <begin position="20"/>
        <end position="41"/>
    </location>
</feature>
<organism evidence="2 3">
    <name type="scientific">Anoxybacillus flavithermus NBRC 109594</name>
    <dbReference type="NCBI Taxonomy" id="1315967"/>
    <lineage>
        <taxon>Bacteria</taxon>
        <taxon>Bacillati</taxon>
        <taxon>Bacillota</taxon>
        <taxon>Bacilli</taxon>
        <taxon>Bacillales</taxon>
        <taxon>Anoxybacillaceae</taxon>
        <taxon>Anoxybacillus</taxon>
    </lineage>
</organism>
<dbReference type="Pfam" id="PF17259">
    <property type="entry name" value="DUF5325"/>
    <property type="match status" value="1"/>
</dbReference>